<sequence>MELEQEDEQDHEHKDEHEHELEQEQELGQELGQEQEQEQEVQLQVHSVDSHKWASRLRPRTTICYVASSDSVKYKKAIKWFSLRHNGPLFAPTYKRLPPSVRFYYDDEPLQLSELAEEVATLYAKLLHTDDAQTPQFIFNFFSDFRSVLTDEQSERVMDFNLCKFSEIHEYFESRGELNKSRFAAEDEEQIQRHAYCYIDGERRSISHYRLKPLSLCCNSHQGAKGTIIPRVQAEQVSINCDENEPVPEPPVGHSWLQVVHDRTLRWLFCWRDICSGKMIYAYARRQTVNFQLPNKQQLEVARRLALRLNSIRLDYQLMCHSEHWVERQRSIALYCIDRLAMSCGRHLPEEMDTAGVGKLRRKHLKLESSSTCGTNVMHLNLFNGSEEKSFNLENQMFFLLNTILAGKQSQDLIFEELTPELLSDYLETLLDGLTSHIFRICNASLMLEKSLDAVHTLCMADLLQSYHDSLQEVLAFCTFRQPIESRSISLIKSRGRVENISADQMRINAISECMQPLVEASLNYLDPRITIAWCMRSFIPINLVYKSSPLRLKLKWALDITTRDFRF</sequence>
<name>A0AAD4K4Q8_9MUSC</name>
<dbReference type="InterPro" id="IPR014727">
    <property type="entry name" value="TopoI_cat_a/b-sub_euk"/>
</dbReference>
<dbReference type="SMART" id="SM00435">
    <property type="entry name" value="TOPEUc"/>
    <property type="match status" value="1"/>
</dbReference>
<dbReference type="GO" id="GO:0006260">
    <property type="term" value="P:DNA replication"/>
    <property type="evidence" value="ECO:0007669"/>
    <property type="project" value="TreeGrafter"/>
</dbReference>
<dbReference type="AlphaFoldDB" id="A0AAD4K4Q8"/>
<dbReference type="SUPFAM" id="SSF56741">
    <property type="entry name" value="Eukaryotic DNA topoisomerase I, N-terminal DNA-binding fragment"/>
    <property type="match status" value="1"/>
</dbReference>
<dbReference type="InterPro" id="IPR036202">
    <property type="entry name" value="TopoI_DNA-bd_euk_N_sf"/>
</dbReference>
<dbReference type="GO" id="GO:0005694">
    <property type="term" value="C:chromosome"/>
    <property type="evidence" value="ECO:0007669"/>
    <property type="project" value="InterPro"/>
</dbReference>
<gene>
    <name evidence="12" type="ORF">KR093_005658</name>
</gene>
<dbReference type="Gene3D" id="1.10.132.10">
    <property type="match status" value="1"/>
</dbReference>
<protein>
    <recommendedName>
        <fullName evidence="4">DNA topoisomerase 1</fullName>
        <ecNumber evidence="3">5.6.2.1</ecNumber>
    </recommendedName>
    <alternativeName>
        <fullName evidence="8">DNA topoisomerase I</fullName>
    </alternativeName>
</protein>
<comment type="catalytic activity">
    <reaction evidence="1 9">
        <text>ATP-independent breakage of single-stranded DNA, followed by passage and rejoining.</text>
        <dbReference type="EC" id="5.6.2.1"/>
    </reaction>
</comment>
<dbReference type="Proteomes" id="UP001200034">
    <property type="component" value="Unassembled WGS sequence"/>
</dbReference>
<keyword evidence="13" id="KW-1185">Reference proteome</keyword>
<dbReference type="Pfam" id="PF14370">
    <property type="entry name" value="Topo_C_assoc"/>
    <property type="match status" value="1"/>
</dbReference>
<evidence type="ECO:0000313" key="13">
    <source>
        <dbReference type="Proteomes" id="UP001200034"/>
    </source>
</evidence>
<reference evidence="12" key="1">
    <citation type="journal article" date="2021" name="Mol. Ecol. Resour.">
        <title>Phylogenomic analyses of the genus Drosophila reveals genomic signals of climate adaptation.</title>
        <authorList>
            <person name="Li F."/>
            <person name="Rane R.V."/>
            <person name="Luria V."/>
            <person name="Xiong Z."/>
            <person name="Chen J."/>
            <person name="Li Z."/>
            <person name="Catullo R.A."/>
            <person name="Griffin P.C."/>
            <person name="Schiffer M."/>
            <person name="Pearce S."/>
            <person name="Lee S.F."/>
            <person name="McElroy K."/>
            <person name="Stocker A."/>
            <person name="Shirriffs J."/>
            <person name="Cockerell F."/>
            <person name="Coppin C."/>
            <person name="Sgro C.M."/>
            <person name="Karger A."/>
            <person name="Cain J.W."/>
            <person name="Weber J.A."/>
            <person name="Santpere G."/>
            <person name="Kirschner M.W."/>
            <person name="Hoffmann A.A."/>
            <person name="Oakeshott J.G."/>
            <person name="Zhang G."/>
        </authorList>
    </citation>
    <scope>NUCLEOTIDE SEQUENCE</scope>
    <source>
        <strain evidence="12">BGI-SZ-2011g</strain>
    </source>
</reference>
<evidence type="ECO:0000256" key="5">
    <source>
        <dbReference type="ARBA" id="ARBA00023029"/>
    </source>
</evidence>
<dbReference type="GO" id="GO:0005730">
    <property type="term" value="C:nucleolus"/>
    <property type="evidence" value="ECO:0007669"/>
    <property type="project" value="TreeGrafter"/>
</dbReference>
<feature type="compositionally biased region" description="Acidic residues" evidence="10">
    <location>
        <begin position="23"/>
        <end position="39"/>
    </location>
</feature>
<keyword evidence="6 9" id="KW-0238">DNA-binding</keyword>
<evidence type="ECO:0000256" key="7">
    <source>
        <dbReference type="ARBA" id="ARBA00023235"/>
    </source>
</evidence>
<evidence type="ECO:0000256" key="4">
    <source>
        <dbReference type="ARBA" id="ARBA00019632"/>
    </source>
</evidence>
<dbReference type="EC" id="5.6.2.1" evidence="3"/>
<dbReference type="EMBL" id="JAJJHW010001127">
    <property type="protein sequence ID" value="KAH8377479.1"/>
    <property type="molecule type" value="Genomic_DNA"/>
</dbReference>
<dbReference type="InterPro" id="IPR008336">
    <property type="entry name" value="TopoI_DNA-bd_euk"/>
</dbReference>
<dbReference type="SUPFAM" id="SSF56349">
    <property type="entry name" value="DNA breaking-rejoining enzymes"/>
    <property type="match status" value="1"/>
</dbReference>
<dbReference type="InterPro" id="IPR013499">
    <property type="entry name" value="TopoI_euk"/>
</dbReference>
<dbReference type="GO" id="GO:0003917">
    <property type="term" value="F:DNA topoisomerase type I (single strand cut, ATP-independent) activity"/>
    <property type="evidence" value="ECO:0007669"/>
    <property type="project" value="UniProtKB-UniRule"/>
</dbReference>
<evidence type="ECO:0000256" key="8">
    <source>
        <dbReference type="ARBA" id="ARBA00033297"/>
    </source>
</evidence>
<dbReference type="InterPro" id="IPR013034">
    <property type="entry name" value="DNA_topo_DNA_db_N_dom1"/>
</dbReference>
<dbReference type="Gene3D" id="1.10.10.41">
    <property type="entry name" value="Yeast DNA topoisomerase - domain 1"/>
    <property type="match status" value="1"/>
</dbReference>
<evidence type="ECO:0000259" key="11">
    <source>
        <dbReference type="SMART" id="SM00435"/>
    </source>
</evidence>
<keyword evidence="5 9" id="KW-0799">Topoisomerase</keyword>
<dbReference type="Pfam" id="PF02919">
    <property type="entry name" value="Topoisom_I_N"/>
    <property type="match status" value="1"/>
</dbReference>
<feature type="compositionally biased region" description="Basic and acidic residues" evidence="10">
    <location>
        <begin position="10"/>
        <end position="22"/>
    </location>
</feature>
<evidence type="ECO:0000256" key="3">
    <source>
        <dbReference type="ARBA" id="ARBA00012891"/>
    </source>
</evidence>
<accession>A0AAD4K4Q8</accession>
<dbReference type="PROSITE" id="PS52038">
    <property type="entry name" value="TOPO_IB_2"/>
    <property type="match status" value="1"/>
</dbReference>
<comment type="similarity">
    <text evidence="2 9">Belongs to the type IB topoisomerase family.</text>
</comment>
<evidence type="ECO:0000256" key="10">
    <source>
        <dbReference type="SAM" id="MobiDB-lite"/>
    </source>
</evidence>
<evidence type="ECO:0000256" key="9">
    <source>
        <dbReference type="PROSITE-ProRule" id="PRU01382"/>
    </source>
</evidence>
<dbReference type="InterPro" id="IPR014711">
    <property type="entry name" value="TopoI_cat_a-hlx-sub_euk"/>
</dbReference>
<dbReference type="InterPro" id="IPR025834">
    <property type="entry name" value="TopoI_C_dom"/>
</dbReference>
<evidence type="ECO:0000256" key="1">
    <source>
        <dbReference type="ARBA" id="ARBA00000213"/>
    </source>
</evidence>
<dbReference type="Pfam" id="PF01028">
    <property type="entry name" value="Topoisom_I"/>
    <property type="match status" value="1"/>
</dbReference>
<dbReference type="PANTHER" id="PTHR10290:SF3">
    <property type="entry name" value="DNA TOPOISOMERASE 1"/>
    <property type="match status" value="1"/>
</dbReference>
<proteinExistence type="inferred from homology"/>
<evidence type="ECO:0000256" key="6">
    <source>
        <dbReference type="ARBA" id="ARBA00023125"/>
    </source>
</evidence>
<dbReference type="Gene3D" id="2.170.11.10">
    <property type="entry name" value="DNA Topoisomerase I, domain 2"/>
    <property type="match status" value="1"/>
</dbReference>
<dbReference type="GO" id="GO:0003677">
    <property type="term" value="F:DNA binding"/>
    <property type="evidence" value="ECO:0007669"/>
    <property type="project" value="UniProtKB-UniRule"/>
</dbReference>
<evidence type="ECO:0000256" key="2">
    <source>
        <dbReference type="ARBA" id="ARBA00006645"/>
    </source>
</evidence>
<dbReference type="GO" id="GO:0006265">
    <property type="term" value="P:DNA topological change"/>
    <property type="evidence" value="ECO:0007669"/>
    <property type="project" value="UniProtKB-UniRule"/>
</dbReference>
<dbReference type="PANTHER" id="PTHR10290">
    <property type="entry name" value="DNA TOPOISOMERASE I"/>
    <property type="match status" value="1"/>
</dbReference>
<keyword evidence="7 9" id="KW-0413">Isomerase</keyword>
<evidence type="ECO:0000313" key="12">
    <source>
        <dbReference type="EMBL" id="KAH8377479.1"/>
    </source>
</evidence>
<feature type="active site" description="O-(3'-phospho-DNA)-tyrosine intermediate" evidence="9">
    <location>
        <position position="525"/>
    </location>
</feature>
<feature type="domain" description="DNA topoisomerase I eukaryotic-type" evidence="11">
    <location>
        <begin position="225"/>
        <end position="539"/>
    </location>
</feature>
<dbReference type="GO" id="GO:0007059">
    <property type="term" value="P:chromosome segregation"/>
    <property type="evidence" value="ECO:0007669"/>
    <property type="project" value="TreeGrafter"/>
</dbReference>
<organism evidence="12 13">
    <name type="scientific">Drosophila rubida</name>
    <dbReference type="NCBI Taxonomy" id="30044"/>
    <lineage>
        <taxon>Eukaryota</taxon>
        <taxon>Metazoa</taxon>
        <taxon>Ecdysozoa</taxon>
        <taxon>Arthropoda</taxon>
        <taxon>Hexapoda</taxon>
        <taxon>Insecta</taxon>
        <taxon>Pterygota</taxon>
        <taxon>Neoptera</taxon>
        <taxon>Endopterygota</taxon>
        <taxon>Diptera</taxon>
        <taxon>Brachycera</taxon>
        <taxon>Muscomorpha</taxon>
        <taxon>Ephydroidea</taxon>
        <taxon>Drosophilidae</taxon>
        <taxon>Drosophila</taxon>
    </lineage>
</organism>
<dbReference type="Gene3D" id="3.90.15.10">
    <property type="entry name" value="Topoisomerase I, Chain A, domain 3"/>
    <property type="match status" value="1"/>
</dbReference>
<dbReference type="InterPro" id="IPR013500">
    <property type="entry name" value="TopoI_cat_euk"/>
</dbReference>
<feature type="region of interest" description="Disordered" evidence="10">
    <location>
        <begin position="1"/>
        <end position="41"/>
    </location>
</feature>
<dbReference type="InterPro" id="IPR051062">
    <property type="entry name" value="Topoisomerase_IB"/>
</dbReference>
<dbReference type="InterPro" id="IPR013030">
    <property type="entry name" value="DNA_topo_DNA_db_N_dom2"/>
</dbReference>
<comment type="caution">
    <text evidence="12">The sequence shown here is derived from an EMBL/GenBank/DDBJ whole genome shotgun (WGS) entry which is preliminary data.</text>
</comment>
<dbReference type="InterPro" id="IPR001631">
    <property type="entry name" value="TopoI"/>
</dbReference>
<dbReference type="PRINTS" id="PR00416">
    <property type="entry name" value="EUTPISMRASEI"/>
</dbReference>
<dbReference type="InterPro" id="IPR011010">
    <property type="entry name" value="DNA_brk_join_enz"/>
</dbReference>